<dbReference type="InterPro" id="IPR029063">
    <property type="entry name" value="SAM-dependent_MTases_sf"/>
</dbReference>
<sequence length="258" mass="27962">MTTTHGAGEDAAAAGRALAARMGVPFVPRGGHGLAALLSREGAEAALVFGPQRLSLVFYRDGRREEFFFHPGTALLRIKNILAGKPDQMIRAMALRSGDTVLDCTLGLGADALVASFVAGPQGRVVGVEKVAPLAAVVEYGLRHYVEELLLTAAMRRIEVVVADHYDYLLQLPAASFDVVYFDPFFRVPVKGAAQVAPLRAVGERAPLEEETVRAALRVARRRVVLKERRGSAEFARLGFREIYGGRHAHVAYGVMEK</sequence>
<dbReference type="Pfam" id="PF04445">
    <property type="entry name" value="SAM_MT"/>
    <property type="match status" value="1"/>
</dbReference>
<dbReference type="EMBL" id="RKRE01000003">
    <property type="protein sequence ID" value="RPF42668.1"/>
    <property type="molecule type" value="Genomic_DNA"/>
</dbReference>
<comment type="caution">
    <text evidence="1">The sequence shown here is derived from an EMBL/GenBank/DDBJ whole genome shotgun (WGS) entry which is preliminary data.</text>
</comment>
<dbReference type="PANTHER" id="PTHR36112:SF1">
    <property type="entry name" value="RIBOSOMAL RNA SMALL SUBUNIT METHYLTRANSFERASE J"/>
    <property type="match status" value="1"/>
</dbReference>
<evidence type="ECO:0000313" key="1">
    <source>
        <dbReference type="EMBL" id="RPF42668.1"/>
    </source>
</evidence>
<dbReference type="PANTHER" id="PTHR36112">
    <property type="entry name" value="RIBOSOMAL RNA SMALL SUBUNIT METHYLTRANSFERASE J"/>
    <property type="match status" value="1"/>
</dbReference>
<dbReference type="CDD" id="cd02440">
    <property type="entry name" value="AdoMet_MTases"/>
    <property type="match status" value="1"/>
</dbReference>
<dbReference type="Proteomes" id="UP000282654">
    <property type="component" value="Unassembled WGS sequence"/>
</dbReference>
<keyword evidence="1" id="KW-0489">Methyltransferase</keyword>
<dbReference type="SUPFAM" id="SSF53335">
    <property type="entry name" value="S-adenosyl-L-methionine-dependent methyltransferases"/>
    <property type="match status" value="1"/>
</dbReference>
<proteinExistence type="predicted"/>
<name>A0A3N5AZQ2_9THEO</name>
<gene>
    <name evidence="1" type="ORF">EDD75_1774</name>
</gene>
<protein>
    <submittedName>
        <fullName evidence="1">Putative SAM-dependent methyltransferase</fullName>
    </submittedName>
</protein>
<keyword evidence="2" id="KW-1185">Reference proteome</keyword>
<dbReference type="GO" id="GO:0008990">
    <property type="term" value="F:rRNA (guanine-N2-)-methyltransferase activity"/>
    <property type="evidence" value="ECO:0007669"/>
    <property type="project" value="InterPro"/>
</dbReference>
<dbReference type="Gene3D" id="3.40.50.150">
    <property type="entry name" value="Vaccinia Virus protein VP39"/>
    <property type="match status" value="1"/>
</dbReference>
<reference evidence="1 2" key="1">
    <citation type="submission" date="2018-11" db="EMBL/GenBank/DDBJ databases">
        <title>Genomic Encyclopedia of Type Strains, Phase IV (KMG-IV): sequencing the most valuable type-strain genomes for metagenomic binning, comparative biology and taxonomic classification.</title>
        <authorList>
            <person name="Goeker M."/>
        </authorList>
    </citation>
    <scope>NUCLEOTIDE SEQUENCE [LARGE SCALE GENOMIC DNA]</scope>
    <source>
        <strain evidence="1 2">DSM 102936</strain>
    </source>
</reference>
<evidence type="ECO:0000313" key="2">
    <source>
        <dbReference type="Proteomes" id="UP000282654"/>
    </source>
</evidence>
<organism evidence="1 2">
    <name type="scientific">Thermodesulfitimonas autotrophica</name>
    <dbReference type="NCBI Taxonomy" id="1894989"/>
    <lineage>
        <taxon>Bacteria</taxon>
        <taxon>Bacillati</taxon>
        <taxon>Bacillota</taxon>
        <taxon>Clostridia</taxon>
        <taxon>Thermoanaerobacterales</taxon>
        <taxon>Thermoanaerobacteraceae</taxon>
        <taxon>Thermodesulfitimonas</taxon>
    </lineage>
</organism>
<dbReference type="InterPro" id="IPR007536">
    <property type="entry name" value="16SrRNA_methylTrfase_J"/>
</dbReference>
<dbReference type="AlphaFoldDB" id="A0A3N5AZQ2"/>
<keyword evidence="1" id="KW-0808">Transferase</keyword>
<accession>A0A3N5AZQ2</accession>